<gene>
    <name evidence="1" type="ORF">Cygsa01_00152</name>
</gene>
<name>A0AAU6W3Q7_9VIRU</name>
<dbReference type="EMBL" id="PP179332">
    <property type="protein sequence ID" value="XAI71198.1"/>
    <property type="molecule type" value="Genomic_DNA"/>
</dbReference>
<evidence type="ECO:0000313" key="1">
    <source>
        <dbReference type="EMBL" id="XAI71198.1"/>
    </source>
</evidence>
<organism evidence="1">
    <name type="scientific">Pseudomonas phage Cygsa01</name>
    <dbReference type="NCBI Taxonomy" id="3138529"/>
    <lineage>
        <taxon>Viruses</taxon>
    </lineage>
</organism>
<proteinExistence type="predicted"/>
<reference evidence="1" key="1">
    <citation type="journal article" date="2024" name="J. Gen. Virol.">
        <title>Novel phages of Pseudomonas syringae unveil numerous potential auxiliary metabolic genes.</title>
        <authorList>
            <person name="Feltin C."/>
            <person name="Garneau J.R."/>
            <person name="Morris C.E."/>
            <person name="Berard A."/>
            <person name="Torres-Barcelo C."/>
        </authorList>
    </citation>
    <scope>NUCLEOTIDE SEQUENCE</scope>
</reference>
<sequence>MITNISPVVQTNMFPMGSDFHTELDQQRVDGQWLEKHRQLDEVNRRVIFVRRGEYDPGIVSIHGER</sequence>
<protein>
    <submittedName>
        <fullName evidence="1">Uncharacterized protein</fullName>
    </submittedName>
</protein>
<accession>A0AAU6W3Q7</accession>